<dbReference type="RefSeq" id="WP_005817755.1">
    <property type="nucleotide sequence ID" value="NZ_JGDB01000139.1"/>
</dbReference>
<protein>
    <submittedName>
        <fullName evidence="8">Major fimbrial subunit family protein</fullName>
    </submittedName>
</protein>
<dbReference type="PATRIC" id="fig|1339316.3.peg.2500"/>
<evidence type="ECO:0000256" key="3">
    <source>
        <dbReference type="ARBA" id="ARBA00022729"/>
    </source>
</evidence>
<evidence type="ECO:0000259" key="6">
    <source>
        <dbReference type="Pfam" id="PF06321"/>
    </source>
</evidence>
<proteinExistence type="inferred from homology"/>
<dbReference type="InterPro" id="IPR047786">
    <property type="entry name" value="Mfa1_fim"/>
</dbReference>
<dbReference type="PROSITE" id="PS51257">
    <property type="entry name" value="PROKAR_LIPOPROTEIN"/>
    <property type="match status" value="1"/>
</dbReference>
<keyword evidence="3 5" id="KW-0732">Signal</keyword>
<dbReference type="Gene3D" id="2.60.40.3690">
    <property type="match status" value="2"/>
</dbReference>
<dbReference type="GO" id="GO:0009418">
    <property type="term" value="C:pilus shaft"/>
    <property type="evidence" value="ECO:0007669"/>
    <property type="project" value="InterPro"/>
</dbReference>
<accession>A0A015V5M4</accession>
<organism evidence="8 9">
    <name type="scientific">Bacteroides fragilis str. 3998T(B)3</name>
    <dbReference type="NCBI Taxonomy" id="1339316"/>
    <lineage>
        <taxon>Bacteria</taxon>
        <taxon>Pseudomonadati</taxon>
        <taxon>Bacteroidota</taxon>
        <taxon>Bacteroidia</taxon>
        <taxon>Bacteroidales</taxon>
        <taxon>Bacteroidaceae</taxon>
        <taxon>Bacteroides</taxon>
    </lineage>
</organism>
<evidence type="ECO:0000256" key="1">
    <source>
        <dbReference type="ARBA" id="ARBA00004561"/>
    </source>
</evidence>
<feature type="domain" description="Major fimbrial subunit protein N-terminal" evidence="6">
    <location>
        <begin position="47"/>
        <end position="224"/>
    </location>
</feature>
<comment type="similarity">
    <text evidence="2">Belongs to the bacteroidetes fimbrillin superfamily. FimA/Mfa1 family.</text>
</comment>
<evidence type="ECO:0000259" key="7">
    <source>
        <dbReference type="Pfam" id="PF15495"/>
    </source>
</evidence>
<comment type="caution">
    <text evidence="8">The sequence shown here is derived from an EMBL/GenBank/DDBJ whole genome shotgun (WGS) entry which is preliminary data.</text>
</comment>
<dbReference type="InterPro" id="IPR029141">
    <property type="entry name" value="FimA_N"/>
</dbReference>
<dbReference type="Gene3D" id="1.10.20.150">
    <property type="match status" value="1"/>
</dbReference>
<dbReference type="EMBL" id="JGDB01000139">
    <property type="protein sequence ID" value="EXY90681.1"/>
    <property type="molecule type" value="Genomic_DNA"/>
</dbReference>
<keyword evidence="4" id="KW-0281">Fimbrium</keyword>
<evidence type="ECO:0000256" key="4">
    <source>
        <dbReference type="ARBA" id="ARBA00023263"/>
    </source>
</evidence>
<feature type="domain" description="Minor fimbrium subunit Mfa1 C-terminal" evidence="7">
    <location>
        <begin position="431"/>
        <end position="514"/>
    </location>
</feature>
<evidence type="ECO:0000256" key="2">
    <source>
        <dbReference type="ARBA" id="ARBA00006011"/>
    </source>
</evidence>
<dbReference type="Gene3D" id="2.60.40.2580">
    <property type="match status" value="1"/>
</dbReference>
<dbReference type="Pfam" id="PF06321">
    <property type="entry name" value="P_gingi_FimA"/>
    <property type="match status" value="1"/>
</dbReference>
<dbReference type="Pfam" id="PF15495">
    <property type="entry name" value="Fimbrillin_C"/>
    <property type="match status" value="1"/>
</dbReference>
<reference evidence="8 9" key="1">
    <citation type="submission" date="2014-02" db="EMBL/GenBank/DDBJ databases">
        <authorList>
            <person name="Sears C."/>
            <person name="Carroll K."/>
            <person name="Sack B.R."/>
            <person name="Qadri F."/>
            <person name="Myers L.L."/>
            <person name="Chung G.-T."/>
            <person name="Escheverria P."/>
            <person name="Fraser C.M."/>
            <person name="Sadzewicz L."/>
            <person name="Shefchek K.A."/>
            <person name="Tallon L."/>
            <person name="Das S.P."/>
            <person name="Daugherty S."/>
            <person name="Mongodin E.F."/>
        </authorList>
    </citation>
    <scope>NUCLEOTIDE SEQUENCE [LARGE SCALE GENOMIC DNA]</scope>
    <source>
        <strain evidence="9">3998T(B)3</strain>
    </source>
</reference>
<dbReference type="Proteomes" id="UP000020773">
    <property type="component" value="Unassembled WGS sequence"/>
</dbReference>
<sequence length="519" mass="58161">MKVEWKKLMFGLAIGAGMMMMASCSDEENFDPGGSTGKETPEPTEKAFLSMRLSTGSLAGTRVAVDPTTSGRTEEQVVNHVRMVLYETKNNTVRYSWDLNVSTDGMNEFTGGDVVRGEDVPSATPTVSRFVTVGREVVKQDYELLILINPPGELLEITEQGNPRSYLSRAANMTKESLIQPYGIAADNNFYMTNHQDLIFVPEVELRDNQRMAEENPVRVEVERAVAKVVVSGVPEVVPHGDRIDNLKWGLDVTNMYTYWMRKMTFIANSGGVPNEMEQLNAGYREERYAEDPNFTRFSSWNGGNPVGQFEYLSGTPELSKNFDDYDYTLENTMDAADQRHDVTTRVVISGTYTPNGFGSVATRNGGGISFYYFKGNAIRVEAMRDMVNDRGQIPQELRDAGLEQAIENVLAWNPNAFNSPTASFSEGGINFYYQGVCYYTVLIRHFSNNMVPVLMGYGRYGVVRNNVYQLSINKIIGPGQPVINPPGTDPDDEDTSWISADVNIMRWYIRNQNVEELL</sequence>
<comment type="subcellular location">
    <subcellularLocation>
        <location evidence="1">Fimbrium</location>
    </subcellularLocation>
</comment>
<evidence type="ECO:0000313" key="8">
    <source>
        <dbReference type="EMBL" id="EXY90681.1"/>
    </source>
</evidence>
<feature type="chain" id="PRO_5001477631" evidence="5">
    <location>
        <begin position="23"/>
        <end position="519"/>
    </location>
</feature>
<feature type="signal peptide" evidence="5">
    <location>
        <begin position="1"/>
        <end position="22"/>
    </location>
</feature>
<dbReference type="AlphaFoldDB" id="A0A015V5M4"/>
<dbReference type="NCBIfam" id="NF038041">
    <property type="entry name" value="fim_Mfa1_fam"/>
    <property type="match status" value="1"/>
</dbReference>
<name>A0A015V5M4_BACFG</name>
<gene>
    <name evidence="8" type="ORF">M125_2609</name>
</gene>
<dbReference type="InterPro" id="IPR029140">
    <property type="entry name" value="Mfa1_C"/>
</dbReference>
<evidence type="ECO:0000256" key="5">
    <source>
        <dbReference type="SAM" id="SignalP"/>
    </source>
</evidence>
<evidence type="ECO:0000313" key="9">
    <source>
        <dbReference type="Proteomes" id="UP000020773"/>
    </source>
</evidence>